<dbReference type="EMBL" id="CP093343">
    <property type="protein sequence ID" value="WOG81039.1"/>
    <property type="molecule type" value="Genomic_DNA"/>
</dbReference>
<evidence type="ECO:0000313" key="1">
    <source>
        <dbReference type="EMBL" id="WOG81012.1"/>
    </source>
</evidence>
<sequence>MMSMARGRALNGLGWPISPYQPQGNSEYRPRSFVQTDFLGAKIQSREGNSPDRTLRAQVIHRSDETLKAAFSSVSSGTFCQSGKFGSYLPLVLKGELRGANPSTRGLGWANLWCTGCYANSSAGQLSWYGRTAAPREILLYTSSRTRFLNRTSIGERCKHREV</sequence>
<keyword evidence="3" id="KW-1185">Reference proteome</keyword>
<reference evidence="2" key="2">
    <citation type="submission" date="2022-03" db="EMBL/GenBank/DDBJ databases">
        <title>Draft title - Genomic analysis of global carrot germplasm unveils the trajectory of domestication and the origin of high carotenoid orange carrot.</title>
        <authorList>
            <person name="Iorizzo M."/>
            <person name="Ellison S."/>
            <person name="Senalik D."/>
            <person name="Macko-Podgorni A."/>
            <person name="Grzebelus D."/>
            <person name="Bostan H."/>
            <person name="Rolling W."/>
            <person name="Curaba J."/>
            <person name="Simon P."/>
        </authorList>
    </citation>
    <scope>NUCLEOTIDE SEQUENCE</scope>
    <source>
        <tissue evidence="2">Leaf</tissue>
    </source>
</reference>
<dbReference type="Proteomes" id="UP000077755">
    <property type="component" value="Chromosome 1"/>
</dbReference>
<dbReference type="EMBL" id="CP093343">
    <property type="protein sequence ID" value="WOG81012.1"/>
    <property type="molecule type" value="Genomic_DNA"/>
</dbReference>
<name>A0AAF0W1I8_DAUCS</name>
<accession>A0AAF0W1I8</accession>
<dbReference type="AlphaFoldDB" id="A0AAF0W1I8"/>
<organism evidence="2 3">
    <name type="scientific">Daucus carota subsp. sativus</name>
    <name type="common">Carrot</name>
    <dbReference type="NCBI Taxonomy" id="79200"/>
    <lineage>
        <taxon>Eukaryota</taxon>
        <taxon>Viridiplantae</taxon>
        <taxon>Streptophyta</taxon>
        <taxon>Embryophyta</taxon>
        <taxon>Tracheophyta</taxon>
        <taxon>Spermatophyta</taxon>
        <taxon>Magnoliopsida</taxon>
        <taxon>eudicotyledons</taxon>
        <taxon>Gunneridae</taxon>
        <taxon>Pentapetalae</taxon>
        <taxon>asterids</taxon>
        <taxon>campanulids</taxon>
        <taxon>Apiales</taxon>
        <taxon>Apiaceae</taxon>
        <taxon>Apioideae</taxon>
        <taxon>Scandiceae</taxon>
        <taxon>Daucinae</taxon>
        <taxon>Daucus</taxon>
        <taxon>Daucus sect. Daucus</taxon>
    </lineage>
</organism>
<proteinExistence type="predicted"/>
<protein>
    <submittedName>
        <fullName evidence="2">Uncharacterized protein</fullName>
    </submittedName>
</protein>
<evidence type="ECO:0000313" key="3">
    <source>
        <dbReference type="Proteomes" id="UP000077755"/>
    </source>
</evidence>
<gene>
    <name evidence="1" type="ORF">DCAR_0100157</name>
    <name evidence="2" type="ORF">DCAR_0100184</name>
</gene>
<reference evidence="2" key="1">
    <citation type="journal article" date="2016" name="Nat. Genet.">
        <title>A high-quality carrot genome assembly provides new insights into carotenoid accumulation and asterid genome evolution.</title>
        <authorList>
            <person name="Iorizzo M."/>
            <person name="Ellison S."/>
            <person name="Senalik D."/>
            <person name="Zeng P."/>
            <person name="Satapoomin P."/>
            <person name="Huang J."/>
            <person name="Bowman M."/>
            <person name="Iovene M."/>
            <person name="Sanseverino W."/>
            <person name="Cavagnaro P."/>
            <person name="Yildiz M."/>
            <person name="Macko-Podgorni A."/>
            <person name="Moranska E."/>
            <person name="Grzebelus E."/>
            <person name="Grzebelus D."/>
            <person name="Ashrafi H."/>
            <person name="Zheng Z."/>
            <person name="Cheng S."/>
            <person name="Spooner D."/>
            <person name="Van Deynze A."/>
            <person name="Simon P."/>
        </authorList>
    </citation>
    <scope>NUCLEOTIDE SEQUENCE</scope>
    <source>
        <tissue evidence="2">Leaf</tissue>
    </source>
</reference>
<evidence type="ECO:0000313" key="2">
    <source>
        <dbReference type="EMBL" id="WOG81039.1"/>
    </source>
</evidence>